<dbReference type="OrthoDB" id="65569at2759"/>
<keyword evidence="3" id="KW-0378">Hydrolase</keyword>
<evidence type="ECO:0000313" key="7">
    <source>
        <dbReference type="RefSeq" id="XP_030753323.1"/>
    </source>
</evidence>
<dbReference type="Gene3D" id="3.20.20.80">
    <property type="entry name" value="Glycosidases"/>
    <property type="match status" value="2"/>
</dbReference>
<dbReference type="Pfam" id="PF00232">
    <property type="entry name" value="Glyco_hydro_1"/>
    <property type="match status" value="2"/>
</dbReference>
<dbReference type="PROSITE" id="PS00653">
    <property type="entry name" value="GLYCOSYL_HYDROL_F1_2"/>
    <property type="match status" value="1"/>
</dbReference>
<evidence type="ECO:0000313" key="6">
    <source>
        <dbReference type="Proteomes" id="UP000504635"/>
    </source>
</evidence>
<dbReference type="SUPFAM" id="SSF51445">
    <property type="entry name" value="(Trans)glycosidases"/>
    <property type="match status" value="2"/>
</dbReference>
<dbReference type="InterPro" id="IPR017853">
    <property type="entry name" value="GH"/>
</dbReference>
<keyword evidence="5" id="KW-0326">Glycosidase</keyword>
<protein>
    <submittedName>
        <fullName evidence="7">Lactase-phlorizin hydrolase-like</fullName>
    </submittedName>
</protein>
<evidence type="ECO:0000256" key="2">
    <source>
        <dbReference type="ARBA" id="ARBA00011738"/>
    </source>
</evidence>
<name>A0A6J2XP89_SITOR</name>
<dbReference type="GeneID" id="115880281"/>
<dbReference type="InterPro" id="IPR001360">
    <property type="entry name" value="Glyco_hydro_1"/>
</dbReference>
<proteinExistence type="inferred from homology"/>
<evidence type="ECO:0000256" key="4">
    <source>
        <dbReference type="ARBA" id="ARBA00023180"/>
    </source>
</evidence>
<sequence length="942" mass="106798">MWDKFVHDNQSRTADGQNANIACDSYHKWSEDIEIMKRLGLGIHRFSISWPRIMPNGTPNKINQAGIDHYKTFINALKEAGIEPLVTMYHWDLPQYLYELGGWLNEDIVNYFGDYARVLFENFGDDVKFWATLNEPKSTCLVGYGTDTAAPGLNLVGDGVYRCAKVQLLAHAKAYHIYKDEFAATQNGKVTLVLDTPYNEPATNSSLDQYAAEVENEFNLGWYANPVYLGDWPEIMKTRVANRSQLEGYSFSRLPAFTQEEIDYVKGTFDYFALNIYSGTLTSYADDFPIGEPNFYLDKGMTNTHGEDWTPSTVSWLYSYPPGMRKLLNLIWDKYSPGEIVVTENGWPTGTNNTLEDQSRIDYLQGYLSNLLDAITEDQVNVIGYTLWSLLDDYEWTDGYTQKIGIVQVDFDSPNRTRTFKKSAEWYQNVIATRCLVDECVQFCDILFKMRVLGLVLACSCLVTSGFGDISNKTFPETFKFGAATAAYQVEGAWNEDGKGESIWDKFVHEDPTRVKDQLNGDVACDSYHKWQEDIELLKELGVKLYRFSISWPRILPNGTPNKINQAGIDYYRKVINGLKEAGIEPLVTLYHWDLPVHLLDLGGWLNEDIADYFGDYARIVFKNFGDDVKLWATINEPKTTCMNGYGGGSMAPGLQLLADGVYKCAKVQLLAHAKAYHIYQEEFAATQKGKVSIVIDATYNEPASDSAEDIAAAETETEFNLGWYANPIYLGDWPEVMKAQIYNRSLQEGYSFSRLPAFTPEQVAYVNGTFDFFGLNMYTSLIAASADYPIGEPSYYSDKGTATTHGVDWTASEADWLYSYPAGMRKLLNIVWNKYNPGSIYVTENGWATNDTLADQSRIDYLQGYLSNLLDAILEDGVNVVGYTTWSLMDNFEWAQGYTQKFGIIQVDFDSPNRTRTLRESARWYQNLVSTRCLVDECVDS</sequence>
<dbReference type="Proteomes" id="UP000504635">
    <property type="component" value="Unplaced"/>
</dbReference>
<keyword evidence="4" id="KW-0325">Glycoprotein</keyword>
<evidence type="ECO:0000256" key="3">
    <source>
        <dbReference type="ARBA" id="ARBA00022801"/>
    </source>
</evidence>
<dbReference type="FunCoup" id="A0A6J2XP89">
    <property type="interactions" value="2"/>
</dbReference>
<dbReference type="FunFam" id="3.20.20.80:FF:000013">
    <property type="entry name" value="lactase-phlorizin hydrolase"/>
    <property type="match status" value="2"/>
</dbReference>
<dbReference type="GO" id="GO:0005975">
    <property type="term" value="P:carbohydrate metabolic process"/>
    <property type="evidence" value="ECO:0007669"/>
    <property type="project" value="InterPro"/>
</dbReference>
<accession>A0A6J2XP89</accession>
<gene>
    <name evidence="7" type="primary">LOC115880281</name>
</gene>
<dbReference type="GO" id="GO:0008422">
    <property type="term" value="F:beta-glucosidase activity"/>
    <property type="evidence" value="ECO:0007669"/>
    <property type="project" value="TreeGrafter"/>
</dbReference>
<reference evidence="7" key="1">
    <citation type="submission" date="2025-08" db="UniProtKB">
        <authorList>
            <consortium name="RefSeq"/>
        </authorList>
    </citation>
    <scope>IDENTIFICATION</scope>
    <source>
        <tissue evidence="7">Gonads</tissue>
    </source>
</reference>
<dbReference type="InterPro" id="IPR033132">
    <property type="entry name" value="GH_1_N_CS"/>
</dbReference>
<keyword evidence="6" id="KW-1185">Reference proteome</keyword>
<organism evidence="6 7">
    <name type="scientific">Sitophilus oryzae</name>
    <name type="common">Rice weevil</name>
    <name type="synonym">Curculio oryzae</name>
    <dbReference type="NCBI Taxonomy" id="7048"/>
    <lineage>
        <taxon>Eukaryota</taxon>
        <taxon>Metazoa</taxon>
        <taxon>Ecdysozoa</taxon>
        <taxon>Arthropoda</taxon>
        <taxon>Hexapoda</taxon>
        <taxon>Insecta</taxon>
        <taxon>Pterygota</taxon>
        <taxon>Neoptera</taxon>
        <taxon>Endopterygota</taxon>
        <taxon>Coleoptera</taxon>
        <taxon>Polyphaga</taxon>
        <taxon>Cucujiformia</taxon>
        <taxon>Curculionidae</taxon>
        <taxon>Dryophthorinae</taxon>
        <taxon>Sitophilus</taxon>
    </lineage>
</organism>
<comment type="similarity">
    <text evidence="1">Belongs to the glycosyl hydrolase 1 family.</text>
</comment>
<dbReference type="AlphaFoldDB" id="A0A6J2XP89"/>
<dbReference type="InParanoid" id="A0A6J2XP89"/>
<dbReference type="RefSeq" id="XP_030753323.1">
    <property type="nucleotide sequence ID" value="XM_030897463.1"/>
</dbReference>
<dbReference type="PANTHER" id="PTHR10353">
    <property type="entry name" value="GLYCOSYL HYDROLASE"/>
    <property type="match status" value="1"/>
</dbReference>
<comment type="subunit">
    <text evidence="2">Homodimer.</text>
</comment>
<evidence type="ECO:0000256" key="1">
    <source>
        <dbReference type="ARBA" id="ARBA00010838"/>
    </source>
</evidence>
<dbReference type="PRINTS" id="PR00131">
    <property type="entry name" value="GLHYDRLASE1"/>
</dbReference>
<dbReference type="KEGG" id="soy:115880281"/>
<dbReference type="PANTHER" id="PTHR10353:SF36">
    <property type="entry name" value="LP05116P"/>
    <property type="match status" value="1"/>
</dbReference>
<evidence type="ECO:0000256" key="5">
    <source>
        <dbReference type="ARBA" id="ARBA00023295"/>
    </source>
</evidence>